<protein>
    <recommendedName>
        <fullName evidence="1">HTH iclR-type domain-containing protein</fullName>
    </recommendedName>
</protein>
<sequence>MTKQVSGGLGNVIPAGFERRRGEQSIPEARCAASKVLVVLGILDASRKPLTLTEVSSRSGFPKPTVHRLLSVLRTYELSARTEDNRHVATRNASMFGAGSEGLGAGTDSVLALLRAESTPYLVDLHNLTGATAMISALVDGGVQMVNQIHGHRGVRVSGPLAVVETALGAQTDRYRSSTSIVVARELFEFRRFGVAQRVDHAGRLASVAAPIYHNGVPFPVPIALSVSFRPGECALERVPDLVRRSAHSFACAVRRALAMSAVAGARGSESEASR</sequence>
<dbReference type="SUPFAM" id="SSF55781">
    <property type="entry name" value="GAF domain-like"/>
    <property type="match status" value="1"/>
</dbReference>
<reference evidence="3" key="1">
    <citation type="journal article" date="2019" name="Int. J. Syst. Evol. Microbiol.">
        <title>The Global Catalogue of Microorganisms (GCM) 10K type strain sequencing project: providing services to taxonomists for standard genome sequencing and annotation.</title>
        <authorList>
            <consortium name="The Broad Institute Genomics Platform"/>
            <consortium name="The Broad Institute Genome Sequencing Center for Infectious Disease"/>
            <person name="Wu L."/>
            <person name="Ma J."/>
        </authorList>
    </citation>
    <scope>NUCLEOTIDE SEQUENCE [LARGE SCALE GENOMIC DNA]</scope>
    <source>
        <strain evidence="3">CGMCC 4.7683</strain>
    </source>
</reference>
<dbReference type="InterPro" id="IPR036388">
    <property type="entry name" value="WH-like_DNA-bd_sf"/>
</dbReference>
<dbReference type="Pfam" id="PF09339">
    <property type="entry name" value="HTH_IclR"/>
    <property type="match status" value="1"/>
</dbReference>
<organism evidence="2 3">
    <name type="scientific">Amycolatopsis oliviviridis</name>
    <dbReference type="NCBI Taxonomy" id="1471590"/>
    <lineage>
        <taxon>Bacteria</taxon>
        <taxon>Bacillati</taxon>
        <taxon>Actinomycetota</taxon>
        <taxon>Actinomycetes</taxon>
        <taxon>Pseudonocardiales</taxon>
        <taxon>Pseudonocardiaceae</taxon>
        <taxon>Amycolatopsis</taxon>
    </lineage>
</organism>
<keyword evidence="3" id="KW-1185">Reference proteome</keyword>
<comment type="caution">
    <text evidence="2">The sequence shown here is derived from an EMBL/GenBank/DDBJ whole genome shotgun (WGS) entry which is preliminary data.</text>
</comment>
<evidence type="ECO:0000313" key="2">
    <source>
        <dbReference type="EMBL" id="GHH28302.1"/>
    </source>
</evidence>
<dbReference type="PANTHER" id="PTHR30136">
    <property type="entry name" value="HELIX-TURN-HELIX TRANSCRIPTIONAL REGULATOR, ICLR FAMILY"/>
    <property type="match status" value="1"/>
</dbReference>
<dbReference type="InterPro" id="IPR050707">
    <property type="entry name" value="HTH_MetabolicPath_Reg"/>
</dbReference>
<gene>
    <name evidence="2" type="ORF">GCM10017790_58910</name>
</gene>
<accession>A0ABQ3LY90</accession>
<dbReference type="Gene3D" id="1.10.10.10">
    <property type="entry name" value="Winged helix-like DNA-binding domain superfamily/Winged helix DNA-binding domain"/>
    <property type="match status" value="1"/>
</dbReference>
<feature type="domain" description="HTH iclR-type" evidence="1">
    <location>
        <begin position="33"/>
        <end position="73"/>
    </location>
</feature>
<dbReference type="RefSeq" id="WP_191257649.1">
    <property type="nucleotide sequence ID" value="NZ_BNAY01000007.1"/>
</dbReference>
<dbReference type="PANTHER" id="PTHR30136:SF35">
    <property type="entry name" value="HTH-TYPE TRANSCRIPTIONAL REGULATOR RV1719"/>
    <property type="match status" value="1"/>
</dbReference>
<proteinExistence type="predicted"/>
<dbReference type="Proteomes" id="UP000635387">
    <property type="component" value="Unassembled WGS sequence"/>
</dbReference>
<dbReference type="SUPFAM" id="SSF46785">
    <property type="entry name" value="Winged helix' DNA-binding domain"/>
    <property type="match status" value="1"/>
</dbReference>
<name>A0ABQ3LY90_9PSEU</name>
<dbReference type="EMBL" id="BNAY01000007">
    <property type="protein sequence ID" value="GHH28302.1"/>
    <property type="molecule type" value="Genomic_DNA"/>
</dbReference>
<evidence type="ECO:0000313" key="3">
    <source>
        <dbReference type="Proteomes" id="UP000635387"/>
    </source>
</evidence>
<evidence type="ECO:0000259" key="1">
    <source>
        <dbReference type="Pfam" id="PF09339"/>
    </source>
</evidence>
<dbReference type="InterPro" id="IPR005471">
    <property type="entry name" value="Tscrpt_reg_IclR_N"/>
</dbReference>
<dbReference type="InterPro" id="IPR036390">
    <property type="entry name" value="WH_DNA-bd_sf"/>
</dbReference>